<organism evidence="2 3">
    <name type="scientific">Chengkuizengella axinellae</name>
    <dbReference type="NCBI Taxonomy" id="3064388"/>
    <lineage>
        <taxon>Bacteria</taxon>
        <taxon>Bacillati</taxon>
        <taxon>Bacillota</taxon>
        <taxon>Bacilli</taxon>
        <taxon>Bacillales</taxon>
        <taxon>Paenibacillaceae</taxon>
        <taxon>Chengkuizengella</taxon>
    </lineage>
</organism>
<dbReference type="PROSITE" id="PS51186">
    <property type="entry name" value="GNAT"/>
    <property type="match status" value="1"/>
</dbReference>
<dbReference type="Pfam" id="PF13302">
    <property type="entry name" value="Acetyltransf_3"/>
    <property type="match status" value="1"/>
</dbReference>
<dbReference type="PANTHER" id="PTHR43415">
    <property type="entry name" value="SPERMIDINE N(1)-ACETYLTRANSFERASE"/>
    <property type="match status" value="1"/>
</dbReference>
<dbReference type="Gene3D" id="3.40.630.30">
    <property type="match status" value="1"/>
</dbReference>
<dbReference type="SUPFAM" id="SSF55729">
    <property type="entry name" value="Acyl-CoA N-acyltransferases (Nat)"/>
    <property type="match status" value="1"/>
</dbReference>
<dbReference type="EMBL" id="JAVAMP010000007">
    <property type="protein sequence ID" value="MDP5275389.1"/>
    <property type="molecule type" value="Genomic_DNA"/>
</dbReference>
<dbReference type="GO" id="GO:0016740">
    <property type="term" value="F:transferase activity"/>
    <property type="evidence" value="ECO:0007669"/>
    <property type="project" value="UniProtKB-KW"/>
</dbReference>
<dbReference type="InterPro" id="IPR000182">
    <property type="entry name" value="GNAT_dom"/>
</dbReference>
<feature type="domain" description="N-acetyltransferase" evidence="1">
    <location>
        <begin position="17"/>
        <end position="180"/>
    </location>
</feature>
<dbReference type="RefSeq" id="WP_305992697.1">
    <property type="nucleotide sequence ID" value="NZ_JAVAMP010000007.1"/>
</dbReference>
<dbReference type="PANTHER" id="PTHR43415:SF3">
    <property type="entry name" value="GNAT-FAMILY ACETYLTRANSFERASE"/>
    <property type="match status" value="1"/>
</dbReference>
<protein>
    <submittedName>
        <fullName evidence="2">GNAT family protein</fullName>
        <ecNumber evidence="2">2.-.-.-</ecNumber>
    </submittedName>
</protein>
<keyword evidence="2" id="KW-0547">Nucleotide-binding</keyword>
<keyword evidence="2" id="KW-0808">Transferase</keyword>
<keyword evidence="2" id="KW-0067">ATP-binding</keyword>
<name>A0ABT9J194_9BACL</name>
<dbReference type="InterPro" id="IPR016181">
    <property type="entry name" value="Acyl_CoA_acyltransferase"/>
</dbReference>
<sequence length="190" mass="22156">MKTETKMPVHFLKGNKVYLRPLDIDDSEIYFQMVYNTETRRLTGTQKSYTREQISSYIENKAGDSSSVLLLIALKETNEVIGDIALQDIDTINRSSHIRIAIDAEQNQGKGYGSEAITLMLEYGFGILNLHRIELEVFSFNNRAEHVYEKLGFKKEGIQRDRLYYDHQYHDAILMSMLEDEFRAMKKQMK</sequence>
<comment type="caution">
    <text evidence="2">The sequence shown here is derived from an EMBL/GenBank/DDBJ whole genome shotgun (WGS) entry which is preliminary data.</text>
</comment>
<evidence type="ECO:0000313" key="3">
    <source>
        <dbReference type="Proteomes" id="UP001231941"/>
    </source>
</evidence>
<dbReference type="GO" id="GO:0005524">
    <property type="term" value="F:ATP binding"/>
    <property type="evidence" value="ECO:0007669"/>
    <property type="project" value="UniProtKB-KW"/>
</dbReference>
<dbReference type="Proteomes" id="UP001231941">
    <property type="component" value="Unassembled WGS sequence"/>
</dbReference>
<gene>
    <name evidence="2" type="ORF">Q5Y73_14875</name>
</gene>
<accession>A0ABT9J194</accession>
<evidence type="ECO:0000313" key="2">
    <source>
        <dbReference type="EMBL" id="MDP5275389.1"/>
    </source>
</evidence>
<proteinExistence type="predicted"/>
<reference evidence="2 3" key="1">
    <citation type="submission" date="2023-08" db="EMBL/GenBank/DDBJ databases">
        <authorList>
            <person name="Park J.-S."/>
        </authorList>
    </citation>
    <scope>NUCLEOTIDE SEQUENCE [LARGE SCALE GENOMIC DNA]</scope>
    <source>
        <strain evidence="2 3">2205SS18-9</strain>
    </source>
</reference>
<evidence type="ECO:0000259" key="1">
    <source>
        <dbReference type="PROSITE" id="PS51186"/>
    </source>
</evidence>
<keyword evidence="3" id="KW-1185">Reference proteome</keyword>
<dbReference type="EC" id="2.-.-.-" evidence="2"/>